<keyword evidence="3" id="KW-1185">Reference proteome</keyword>
<dbReference type="InterPro" id="IPR054545">
    <property type="entry name" value="ApeI-like"/>
</dbReference>
<feature type="domain" description="ApeI dehydratase-like" evidence="1">
    <location>
        <begin position="2"/>
        <end position="87"/>
    </location>
</feature>
<protein>
    <submittedName>
        <fullName evidence="2">FabA-like domain-containing protein</fullName>
    </submittedName>
</protein>
<evidence type="ECO:0000313" key="3">
    <source>
        <dbReference type="Proteomes" id="UP000192923"/>
    </source>
</evidence>
<dbReference type="EMBL" id="FXAM01000001">
    <property type="protein sequence ID" value="SMF93302.1"/>
    <property type="molecule type" value="Genomic_DNA"/>
</dbReference>
<name>A0A1Y6CYA0_9GAMM</name>
<dbReference type="Pfam" id="PF22818">
    <property type="entry name" value="ApeI-like"/>
    <property type="match status" value="1"/>
</dbReference>
<organism evidence="2 3">
    <name type="scientific">Methylomagnum ishizawai</name>
    <dbReference type="NCBI Taxonomy" id="1760988"/>
    <lineage>
        <taxon>Bacteria</taxon>
        <taxon>Pseudomonadati</taxon>
        <taxon>Pseudomonadota</taxon>
        <taxon>Gammaproteobacteria</taxon>
        <taxon>Methylococcales</taxon>
        <taxon>Methylococcaceae</taxon>
        <taxon>Methylomagnum</taxon>
    </lineage>
</organism>
<dbReference type="Gene3D" id="3.10.129.10">
    <property type="entry name" value="Hotdog Thioesterase"/>
    <property type="match status" value="1"/>
</dbReference>
<gene>
    <name evidence="2" type="ORF">SAMN02949497_0579</name>
</gene>
<dbReference type="RefSeq" id="WP_217807240.1">
    <property type="nucleotide sequence ID" value="NZ_FXAM01000001.1"/>
</dbReference>
<reference evidence="2 3" key="1">
    <citation type="submission" date="2016-12" db="EMBL/GenBank/DDBJ databases">
        <authorList>
            <person name="Song W.-J."/>
            <person name="Kurnit D.M."/>
        </authorList>
    </citation>
    <scope>NUCLEOTIDE SEQUENCE [LARGE SCALE GENOMIC DNA]</scope>
    <source>
        <strain evidence="2 3">175</strain>
    </source>
</reference>
<dbReference type="InterPro" id="IPR029069">
    <property type="entry name" value="HotDog_dom_sf"/>
</dbReference>
<evidence type="ECO:0000313" key="2">
    <source>
        <dbReference type="EMBL" id="SMF93302.1"/>
    </source>
</evidence>
<dbReference type="STRING" id="1760988.SAMN02949497_0579"/>
<dbReference type="Proteomes" id="UP000192923">
    <property type="component" value="Unassembled WGS sequence"/>
</dbReference>
<proteinExistence type="predicted"/>
<dbReference type="AlphaFoldDB" id="A0A1Y6CYA0"/>
<accession>A0A1Y6CYA0</accession>
<sequence>MEFTIPQQHPALAGHFPGRPIVPGVVVLDEVLALLARIEPARRVSGIVSAKFTGILAPGEACRVEFEPRADGGVRFICVAAGRPIASGLLALLPP</sequence>
<evidence type="ECO:0000259" key="1">
    <source>
        <dbReference type="Pfam" id="PF22818"/>
    </source>
</evidence>
<dbReference type="SUPFAM" id="SSF54637">
    <property type="entry name" value="Thioesterase/thiol ester dehydrase-isomerase"/>
    <property type="match status" value="1"/>
</dbReference>